<evidence type="ECO:0000313" key="1">
    <source>
        <dbReference type="EMBL" id="CUV01101.1"/>
    </source>
</evidence>
<gene>
    <name evidence="1" type="ORF">MGWOODY_Clf576</name>
</gene>
<dbReference type="EMBL" id="FAXA01000004">
    <property type="protein sequence ID" value="CUV01101.1"/>
    <property type="molecule type" value="Genomic_DNA"/>
</dbReference>
<accession>A0A160V5U9</accession>
<dbReference type="AlphaFoldDB" id="A0A160V5U9"/>
<reference evidence="1" key="1">
    <citation type="submission" date="2015-10" db="EMBL/GenBank/DDBJ databases">
        <authorList>
            <person name="Gilbert D.G."/>
        </authorList>
    </citation>
    <scope>NUCLEOTIDE SEQUENCE</scope>
</reference>
<organism evidence="1">
    <name type="scientific">hydrothermal vent metagenome</name>
    <dbReference type="NCBI Taxonomy" id="652676"/>
    <lineage>
        <taxon>unclassified sequences</taxon>
        <taxon>metagenomes</taxon>
        <taxon>ecological metagenomes</taxon>
    </lineage>
</organism>
<protein>
    <submittedName>
        <fullName evidence="1">Uncharacterized protein</fullName>
    </submittedName>
</protein>
<sequence length="46" mass="5046">MVVIKSSVVDGSRPQAKVSEIDVSGVQASKVLDHDSFLVFNWLLPF</sequence>
<proteinExistence type="predicted"/>
<name>A0A160V5U9_9ZZZZ</name>